<evidence type="ECO:0000313" key="2">
    <source>
        <dbReference type="EMBL" id="RAK64649.1"/>
    </source>
</evidence>
<comment type="caution">
    <text evidence="2">The sequence shown here is derived from an EMBL/GenBank/DDBJ whole genome shotgun (WGS) entry which is preliminary data.</text>
</comment>
<dbReference type="OrthoDB" id="136762at2"/>
<dbReference type="AlphaFoldDB" id="A0A328BD27"/>
<feature type="transmembrane region" description="Helical" evidence="1">
    <location>
        <begin position="330"/>
        <end position="351"/>
    </location>
</feature>
<feature type="transmembrane region" description="Helical" evidence="1">
    <location>
        <begin position="200"/>
        <end position="216"/>
    </location>
</feature>
<feature type="transmembrane region" description="Helical" evidence="1">
    <location>
        <begin position="363"/>
        <end position="382"/>
    </location>
</feature>
<sequence length="428" mass="48925">MKSNVVFWLAAALLTLAMFQDKRWKAMEVLDSDPGGYYVYLPSAFIYGDLGRPDSLSALRQLYRPAEAPAEIGLKPLPGKRFMSKYTLGKALADLPWFLGAHAWAGASTKYKADGFSRPYQQIIMIAGLFHGILGLWILRKLLRRYYDDGTTAWALAGIGLGTNLFCYASYDANMAHAVLFLWQAALLYCSARWYETGRPGFAAGIGLFLGLAILTRPSEAMYGLVPLTWGLTLAAPVLRQRARWWWERRGQLLLAAVLLLAVCSLQMLFWHAVSGHWVVYSYTGEKFDFLHPHLVEGLISFRKGWWLYTPMALLSLGGLWWLRRDVPAAWLMVLLMVPVAIYVTFSWRTWTYGGSFSCRPLVSLYPVLALPLASLLAHARWRRTLRTVVVTFILLNIWQSWQYAASVLHWDGMTRDMYFRNFFRRKF</sequence>
<dbReference type="Proteomes" id="UP000248553">
    <property type="component" value="Unassembled WGS sequence"/>
</dbReference>
<proteinExistence type="predicted"/>
<dbReference type="RefSeq" id="WP_111479623.1">
    <property type="nucleotide sequence ID" value="NZ_QHKM01000006.1"/>
</dbReference>
<evidence type="ECO:0008006" key="4">
    <source>
        <dbReference type="Google" id="ProtNLM"/>
    </source>
</evidence>
<feature type="transmembrane region" description="Helical" evidence="1">
    <location>
        <begin position="389"/>
        <end position="411"/>
    </location>
</feature>
<dbReference type="EMBL" id="QHKM01000006">
    <property type="protein sequence ID" value="RAK64649.1"/>
    <property type="molecule type" value="Genomic_DNA"/>
</dbReference>
<keyword evidence="1" id="KW-0472">Membrane</keyword>
<keyword evidence="1" id="KW-1133">Transmembrane helix</keyword>
<accession>A0A328BD27</accession>
<feature type="transmembrane region" description="Helical" evidence="1">
    <location>
        <begin position="120"/>
        <end position="139"/>
    </location>
</feature>
<evidence type="ECO:0000256" key="1">
    <source>
        <dbReference type="SAM" id="Phobius"/>
    </source>
</evidence>
<reference evidence="3" key="1">
    <citation type="submission" date="2018-05" db="EMBL/GenBank/DDBJ databases">
        <authorList>
            <person name="Nie L."/>
        </authorList>
    </citation>
    <scope>NUCLEOTIDE SEQUENCE [LARGE SCALE GENOMIC DNA]</scope>
    <source>
        <strain evidence="3">NL</strain>
    </source>
</reference>
<name>A0A328BD27_9BACT</name>
<feature type="transmembrane region" description="Helical" evidence="1">
    <location>
        <begin position="177"/>
        <end position="195"/>
    </location>
</feature>
<evidence type="ECO:0000313" key="3">
    <source>
        <dbReference type="Proteomes" id="UP000248553"/>
    </source>
</evidence>
<feature type="transmembrane region" description="Helical" evidence="1">
    <location>
        <begin position="251"/>
        <end position="274"/>
    </location>
</feature>
<feature type="transmembrane region" description="Helical" evidence="1">
    <location>
        <begin position="306"/>
        <end position="323"/>
    </location>
</feature>
<keyword evidence="1" id="KW-0812">Transmembrane</keyword>
<keyword evidence="3" id="KW-1185">Reference proteome</keyword>
<feature type="transmembrane region" description="Helical" evidence="1">
    <location>
        <begin position="151"/>
        <end position="171"/>
    </location>
</feature>
<organism evidence="2 3">
    <name type="scientific">Hymenobacter edaphi</name>
    <dbReference type="NCBI Taxonomy" id="2211146"/>
    <lineage>
        <taxon>Bacteria</taxon>
        <taxon>Pseudomonadati</taxon>
        <taxon>Bacteroidota</taxon>
        <taxon>Cytophagia</taxon>
        <taxon>Cytophagales</taxon>
        <taxon>Hymenobacteraceae</taxon>
        <taxon>Hymenobacter</taxon>
    </lineage>
</organism>
<gene>
    <name evidence="2" type="ORF">DLM85_18355</name>
</gene>
<feature type="transmembrane region" description="Helical" evidence="1">
    <location>
        <begin position="222"/>
        <end position="239"/>
    </location>
</feature>
<protein>
    <recommendedName>
        <fullName evidence="4">Glycosyltransferase RgtA/B/C/D-like domain-containing protein</fullName>
    </recommendedName>
</protein>